<feature type="compositionally biased region" description="Basic and acidic residues" evidence="2">
    <location>
        <begin position="238"/>
        <end position="262"/>
    </location>
</feature>
<comment type="caution">
    <text evidence="3">The sequence shown here is derived from an EMBL/GenBank/DDBJ whole genome shotgun (WGS) entry which is preliminary data.</text>
</comment>
<dbReference type="OrthoDB" id="47507at2759"/>
<sequence>MEKELLNQMIHDRDRRIASIKNKMEEQHEKMARFQVELVDIKKRREESEIQHMEELTRLMEDREIGERALGRLQEDLKKQQGDSLQLYAEVIKKGAAKVTDATDSSYVMRMQAQLCKCMHSMGIMENQTELVKATCDELIKSLKDAVNRTIDEKTNIELQCMNELVMTDNSRRDVEENMKQKLEKLQEQIVDLEEKLEDHESDSDSDSEVDEEEEEEKELLKKELKERNDEIARLQKEVEAQKEKIEKLEKGIDVDGDDKPPAGDNGANEATEDESTDSQ</sequence>
<accession>A0A9N8HP79</accession>
<gene>
    <name evidence="3" type="ORF">SEMRO_1152_G246950.1</name>
</gene>
<protein>
    <submittedName>
        <fullName evidence="3">Uncharacterized protein</fullName>
    </submittedName>
</protein>
<feature type="coiled-coil region" evidence="1">
    <location>
        <begin position="17"/>
        <end position="63"/>
    </location>
</feature>
<feature type="region of interest" description="Disordered" evidence="2">
    <location>
        <begin position="238"/>
        <end position="280"/>
    </location>
</feature>
<proteinExistence type="predicted"/>
<evidence type="ECO:0000256" key="1">
    <source>
        <dbReference type="SAM" id="Coils"/>
    </source>
</evidence>
<dbReference type="AlphaFoldDB" id="A0A9N8HP79"/>
<evidence type="ECO:0000256" key="2">
    <source>
        <dbReference type="SAM" id="MobiDB-lite"/>
    </source>
</evidence>
<dbReference type="Proteomes" id="UP001153069">
    <property type="component" value="Unassembled WGS sequence"/>
</dbReference>
<feature type="compositionally biased region" description="Acidic residues" evidence="2">
    <location>
        <begin position="271"/>
        <end position="280"/>
    </location>
</feature>
<keyword evidence="1" id="KW-0175">Coiled coil</keyword>
<feature type="region of interest" description="Disordered" evidence="2">
    <location>
        <begin position="195"/>
        <end position="225"/>
    </location>
</feature>
<evidence type="ECO:0000313" key="3">
    <source>
        <dbReference type="EMBL" id="CAB9520991.1"/>
    </source>
</evidence>
<name>A0A9N8HP79_9STRA</name>
<organism evidence="3 4">
    <name type="scientific">Seminavis robusta</name>
    <dbReference type="NCBI Taxonomy" id="568900"/>
    <lineage>
        <taxon>Eukaryota</taxon>
        <taxon>Sar</taxon>
        <taxon>Stramenopiles</taxon>
        <taxon>Ochrophyta</taxon>
        <taxon>Bacillariophyta</taxon>
        <taxon>Bacillariophyceae</taxon>
        <taxon>Bacillariophycidae</taxon>
        <taxon>Naviculales</taxon>
        <taxon>Naviculaceae</taxon>
        <taxon>Seminavis</taxon>
    </lineage>
</organism>
<feature type="compositionally biased region" description="Acidic residues" evidence="2">
    <location>
        <begin position="200"/>
        <end position="218"/>
    </location>
</feature>
<keyword evidence="4" id="KW-1185">Reference proteome</keyword>
<reference evidence="3" key="1">
    <citation type="submission" date="2020-06" db="EMBL/GenBank/DDBJ databases">
        <authorList>
            <consortium name="Plant Systems Biology data submission"/>
        </authorList>
    </citation>
    <scope>NUCLEOTIDE SEQUENCE</scope>
    <source>
        <strain evidence="3">D6</strain>
    </source>
</reference>
<dbReference type="EMBL" id="CAICTM010001150">
    <property type="protein sequence ID" value="CAB9520991.1"/>
    <property type="molecule type" value="Genomic_DNA"/>
</dbReference>
<evidence type="ECO:0000313" key="4">
    <source>
        <dbReference type="Proteomes" id="UP001153069"/>
    </source>
</evidence>